<reference evidence="3" key="1">
    <citation type="submission" date="2022-11" db="EMBL/GenBank/DDBJ databases">
        <title>Corynebacterium sp. isolated from Penguins.</title>
        <authorList>
            <person name="Sedlar K."/>
            <person name="Svec P."/>
        </authorList>
    </citation>
    <scope>NUCLEOTIDE SEQUENCE</scope>
    <source>
        <strain evidence="3">P7374</strain>
    </source>
</reference>
<dbReference type="SUPFAM" id="SSF53335">
    <property type="entry name" value="S-adenosyl-L-methionine-dependent methyltransferases"/>
    <property type="match status" value="1"/>
</dbReference>
<dbReference type="Pfam" id="PF18096">
    <property type="entry name" value="Thump_like"/>
    <property type="match status" value="1"/>
</dbReference>
<evidence type="ECO:0000256" key="1">
    <source>
        <dbReference type="SAM" id="MobiDB-lite"/>
    </source>
</evidence>
<comment type="caution">
    <text evidence="3">The sequence shown here is derived from an EMBL/GenBank/DDBJ whole genome shotgun (WGS) entry which is preliminary data.</text>
</comment>
<dbReference type="RefSeq" id="WP_248168094.1">
    <property type="nucleotide sequence ID" value="NZ_JALNJA010000003.1"/>
</dbReference>
<proteinExistence type="predicted"/>
<gene>
    <name evidence="3" type="ORF">OS129_06990</name>
</gene>
<feature type="region of interest" description="Disordered" evidence="1">
    <location>
        <begin position="246"/>
        <end position="272"/>
    </location>
</feature>
<dbReference type="EMBL" id="JAPMKU010000003">
    <property type="protein sequence ID" value="MCX7468619.1"/>
    <property type="molecule type" value="Genomic_DNA"/>
</dbReference>
<dbReference type="GO" id="GO:0032259">
    <property type="term" value="P:methylation"/>
    <property type="evidence" value="ECO:0007669"/>
    <property type="project" value="UniProtKB-KW"/>
</dbReference>
<keyword evidence="3" id="KW-0489">Methyltransferase</keyword>
<accession>A0A9Q4GJX9</accession>
<feature type="domain" description="THUMP-like" evidence="2">
    <location>
        <begin position="319"/>
        <end position="388"/>
    </location>
</feature>
<dbReference type="Gene3D" id="3.40.50.150">
    <property type="entry name" value="Vaccinia Virus protein VP39"/>
    <property type="match status" value="1"/>
</dbReference>
<dbReference type="AlphaFoldDB" id="A0A9Q4GJX9"/>
<keyword evidence="3" id="KW-0808">Transferase</keyword>
<protein>
    <submittedName>
        <fullName evidence="3">Class I SAM-dependent methyltransferase</fullName>
    </submittedName>
</protein>
<dbReference type="InterPro" id="IPR041497">
    <property type="entry name" value="Thump-like"/>
</dbReference>
<dbReference type="GO" id="GO:0008168">
    <property type="term" value="F:methyltransferase activity"/>
    <property type="evidence" value="ECO:0007669"/>
    <property type="project" value="UniProtKB-KW"/>
</dbReference>
<evidence type="ECO:0000313" key="3">
    <source>
        <dbReference type="EMBL" id="MCX7468619.1"/>
    </source>
</evidence>
<dbReference type="InterPro" id="IPR029063">
    <property type="entry name" value="SAM-dependent_MTases_sf"/>
</dbReference>
<dbReference type="Proteomes" id="UP001071478">
    <property type="component" value="Unassembled WGS sequence"/>
</dbReference>
<evidence type="ECO:0000259" key="2">
    <source>
        <dbReference type="Pfam" id="PF18096"/>
    </source>
</evidence>
<feature type="compositionally biased region" description="Basic and acidic residues" evidence="1">
    <location>
        <begin position="251"/>
        <end position="261"/>
    </location>
</feature>
<sequence>MAYTRGEVDFLRDHRAEIAGATAGLALTRTSLIADTQALRKQFGDHARAVSELAAARRASVGKLPSDWLMCGDSAQQATAPAVAEVRAHRIASHLGTGAHVHDVTCSIGTELPVLADAGLTVTGSDLDPVRARMARINTGAAVAVADALTPPLRPGAVDVVVADPARRAGGRRITRPDRLLPPLPDLIGAHEGTPVAVKCAPGLDFSDWEGPVSLVSVDGGVKEACLYSPELGAGERREAVMISTTGRGGPRIDRITDRDGGGAGEESIAGPPGRYIIDPDGAVVRAGLVRHYALREGLWMLDDRIAHLTGDRVPVGTTGFRFIEQVPLKKLKAALRKHGCGSLEILVRGVDIDPDRLRRDLKQAGERPMAVVVTRIGSAGVALVCGPRTDGVDRS</sequence>
<name>A0A9Q4GJX9_9CORY</name>
<organism evidence="3 4">
    <name type="scientific">Corynebacterium pygosceleis</name>
    <dbReference type="NCBI Taxonomy" id="2800406"/>
    <lineage>
        <taxon>Bacteria</taxon>
        <taxon>Bacillati</taxon>
        <taxon>Actinomycetota</taxon>
        <taxon>Actinomycetes</taxon>
        <taxon>Mycobacteriales</taxon>
        <taxon>Corynebacteriaceae</taxon>
        <taxon>Corynebacterium</taxon>
    </lineage>
</organism>
<evidence type="ECO:0000313" key="4">
    <source>
        <dbReference type="Proteomes" id="UP001071478"/>
    </source>
</evidence>